<evidence type="ECO:0000313" key="2">
    <source>
        <dbReference type="EMBL" id="TEB39955.1"/>
    </source>
</evidence>
<feature type="chain" id="PRO_5021494700" description="F-box domain-containing protein" evidence="1">
    <location>
        <begin position="27"/>
        <end position="457"/>
    </location>
</feature>
<comment type="caution">
    <text evidence="2">The sequence shown here is derived from an EMBL/GenBank/DDBJ whole genome shotgun (WGS) entry which is preliminary data.</text>
</comment>
<keyword evidence="1" id="KW-0732">Signal</keyword>
<dbReference type="AlphaFoldDB" id="A0A4Y7U0L6"/>
<keyword evidence="3" id="KW-1185">Reference proteome</keyword>
<name>A0A4Y7U0L6_COPMI</name>
<accession>A0A4Y7U0L6</accession>
<reference evidence="2 3" key="1">
    <citation type="journal article" date="2019" name="Nat. Ecol. Evol.">
        <title>Megaphylogeny resolves global patterns of mushroom evolution.</title>
        <authorList>
            <person name="Varga T."/>
            <person name="Krizsan K."/>
            <person name="Foldi C."/>
            <person name="Dima B."/>
            <person name="Sanchez-Garcia M."/>
            <person name="Sanchez-Ramirez S."/>
            <person name="Szollosi G.J."/>
            <person name="Szarkandi J.G."/>
            <person name="Papp V."/>
            <person name="Albert L."/>
            <person name="Andreopoulos W."/>
            <person name="Angelini C."/>
            <person name="Antonin V."/>
            <person name="Barry K.W."/>
            <person name="Bougher N.L."/>
            <person name="Buchanan P."/>
            <person name="Buyck B."/>
            <person name="Bense V."/>
            <person name="Catcheside P."/>
            <person name="Chovatia M."/>
            <person name="Cooper J."/>
            <person name="Damon W."/>
            <person name="Desjardin D."/>
            <person name="Finy P."/>
            <person name="Geml J."/>
            <person name="Haridas S."/>
            <person name="Hughes K."/>
            <person name="Justo A."/>
            <person name="Karasinski D."/>
            <person name="Kautmanova I."/>
            <person name="Kiss B."/>
            <person name="Kocsube S."/>
            <person name="Kotiranta H."/>
            <person name="LaButti K.M."/>
            <person name="Lechner B.E."/>
            <person name="Liimatainen K."/>
            <person name="Lipzen A."/>
            <person name="Lukacs Z."/>
            <person name="Mihaltcheva S."/>
            <person name="Morgado L.N."/>
            <person name="Niskanen T."/>
            <person name="Noordeloos M.E."/>
            <person name="Ohm R.A."/>
            <person name="Ortiz-Santana B."/>
            <person name="Ovrebo C."/>
            <person name="Racz N."/>
            <person name="Riley R."/>
            <person name="Savchenko A."/>
            <person name="Shiryaev A."/>
            <person name="Soop K."/>
            <person name="Spirin V."/>
            <person name="Szebenyi C."/>
            <person name="Tomsovsky M."/>
            <person name="Tulloss R.E."/>
            <person name="Uehling J."/>
            <person name="Grigoriev I.V."/>
            <person name="Vagvolgyi C."/>
            <person name="Papp T."/>
            <person name="Martin F.M."/>
            <person name="Miettinen O."/>
            <person name="Hibbett D.S."/>
            <person name="Nagy L.G."/>
        </authorList>
    </citation>
    <scope>NUCLEOTIDE SEQUENCE [LARGE SCALE GENOMIC DNA]</scope>
    <source>
        <strain evidence="2 3">FP101781</strain>
    </source>
</reference>
<evidence type="ECO:0008006" key="4">
    <source>
        <dbReference type="Google" id="ProtNLM"/>
    </source>
</evidence>
<feature type="signal peptide" evidence="1">
    <location>
        <begin position="1"/>
        <end position="26"/>
    </location>
</feature>
<dbReference type="EMBL" id="QPFP01000001">
    <property type="protein sequence ID" value="TEB39955.1"/>
    <property type="molecule type" value="Genomic_DNA"/>
</dbReference>
<organism evidence="2 3">
    <name type="scientific">Coprinellus micaceus</name>
    <name type="common">Glistening ink-cap mushroom</name>
    <name type="synonym">Coprinus micaceus</name>
    <dbReference type="NCBI Taxonomy" id="71717"/>
    <lineage>
        <taxon>Eukaryota</taxon>
        <taxon>Fungi</taxon>
        <taxon>Dikarya</taxon>
        <taxon>Basidiomycota</taxon>
        <taxon>Agaricomycotina</taxon>
        <taxon>Agaricomycetes</taxon>
        <taxon>Agaricomycetidae</taxon>
        <taxon>Agaricales</taxon>
        <taxon>Agaricineae</taxon>
        <taxon>Psathyrellaceae</taxon>
        <taxon>Coprinellus</taxon>
    </lineage>
</organism>
<dbReference type="Proteomes" id="UP000298030">
    <property type="component" value="Unassembled WGS sequence"/>
</dbReference>
<proteinExistence type="predicted"/>
<evidence type="ECO:0000256" key="1">
    <source>
        <dbReference type="SAM" id="SignalP"/>
    </source>
</evidence>
<evidence type="ECO:0000313" key="3">
    <source>
        <dbReference type="Proteomes" id="UP000298030"/>
    </source>
</evidence>
<gene>
    <name evidence="2" type="ORF">FA13DRAFT_1784601</name>
</gene>
<protein>
    <recommendedName>
        <fullName evidence="4">F-box domain-containing protein</fullName>
    </recommendedName>
</protein>
<sequence>MVCWFWREVALSSPLLWSTIPILVESGRLPALANPQQVSYFLHLAKQVPLKLIVGARKDLVGPGVKYQYALTCQSLDFLAEIAPRVRDLAVAFQPDSDILPILHKSPLQFSTLEVLTLLGASQPGLLIEQVGFSECVRLRRVVWGFSLPASVPPFLTKPPAGLTEVLLADSWDATLPSALVHAFLRAAKNLVKFRGRISHCAHGSNPLHSQQLPLLQHDNLRTLSIVFQGPSPDASSAPLMYALRTPRLDTFSFDVDWSANFGPEAVTGWVRTNTHFSLTTFECLASHIDRAELLLCLQAMPLLEVFKFSGGVLGSRRLRIAGTSTEKALIDQQFLTMLAPPIPTPPEAAKMPCPVLREIYFENAYFSSLQLDGFIKGRIYGSTRVLKGKDAKITPLRKIAIGNLISRLRADPGAHVFKTRRLMQRWEASHGVEVSVTRFTDEHRRVLAGLGTVRSM</sequence>